<keyword evidence="6 11" id="KW-0863">Zinc-finger</keyword>
<dbReference type="FunFam" id="3.30.1370.10:FF:000013">
    <property type="entry name" value="Mex-3 RNA-binding family member B"/>
    <property type="match status" value="1"/>
</dbReference>
<evidence type="ECO:0000256" key="5">
    <source>
        <dbReference type="ARBA" id="ARBA00022737"/>
    </source>
</evidence>
<evidence type="ECO:0000256" key="11">
    <source>
        <dbReference type="PROSITE-ProRule" id="PRU00175"/>
    </source>
</evidence>
<dbReference type="InterPro" id="IPR036612">
    <property type="entry name" value="KH_dom_type_1_sf"/>
</dbReference>
<evidence type="ECO:0000256" key="10">
    <source>
        <dbReference type="PROSITE-ProRule" id="PRU00117"/>
    </source>
</evidence>
<keyword evidence="4" id="KW-0479">Metal-binding</keyword>
<feature type="region of interest" description="Disordered" evidence="12">
    <location>
        <begin position="16"/>
        <end position="38"/>
    </location>
</feature>
<dbReference type="GO" id="GO:0005737">
    <property type="term" value="C:cytoplasm"/>
    <property type="evidence" value="ECO:0007669"/>
    <property type="project" value="UniProtKB-SubCell"/>
</dbReference>
<dbReference type="FunFam" id="3.30.1370.10:FF:000012">
    <property type="entry name" value="Mex-3 RNA-binding family member D"/>
    <property type="match status" value="1"/>
</dbReference>
<gene>
    <name evidence="14" type="ORF">F7725_027016</name>
</gene>
<dbReference type="CDD" id="cd22423">
    <property type="entry name" value="KH-I_MEX3_rpt1"/>
    <property type="match status" value="1"/>
</dbReference>
<keyword evidence="5" id="KW-0677">Repeat</keyword>
<feature type="region of interest" description="Disordered" evidence="12">
    <location>
        <begin position="478"/>
        <end position="503"/>
    </location>
</feature>
<dbReference type="PROSITE" id="PS50084">
    <property type="entry name" value="KH_TYPE_1"/>
    <property type="match status" value="2"/>
</dbReference>
<evidence type="ECO:0000313" key="14">
    <source>
        <dbReference type="EMBL" id="KAF3833351.1"/>
    </source>
</evidence>
<dbReference type="InterPro" id="IPR047228">
    <property type="entry name" value="KH-I_MEX3_rpt1"/>
</dbReference>
<comment type="subcellular location">
    <subcellularLocation>
        <location evidence="2">Cytoplasm</location>
    </subcellularLocation>
    <subcellularLocation>
        <location evidence="1">Nucleus</location>
    </subcellularLocation>
</comment>
<feature type="region of interest" description="Disordered" evidence="12">
    <location>
        <begin position="364"/>
        <end position="404"/>
    </location>
</feature>
<feature type="compositionally biased region" description="Low complexity" evidence="12">
    <location>
        <begin position="427"/>
        <end position="437"/>
    </location>
</feature>
<dbReference type="SMART" id="SM00184">
    <property type="entry name" value="RING"/>
    <property type="match status" value="1"/>
</dbReference>
<evidence type="ECO:0000256" key="9">
    <source>
        <dbReference type="ARBA" id="ARBA00023242"/>
    </source>
</evidence>
<dbReference type="OrthoDB" id="427410at2759"/>
<dbReference type="InterPro" id="IPR004088">
    <property type="entry name" value="KH_dom_type_1"/>
</dbReference>
<keyword evidence="7" id="KW-0862">Zinc</keyword>
<feature type="domain" description="RING-type" evidence="13">
    <location>
        <begin position="505"/>
        <end position="545"/>
    </location>
</feature>
<evidence type="ECO:0000256" key="8">
    <source>
        <dbReference type="ARBA" id="ARBA00022884"/>
    </source>
</evidence>
<feature type="compositionally biased region" description="Low complexity" evidence="12">
    <location>
        <begin position="385"/>
        <end position="399"/>
    </location>
</feature>
<dbReference type="InterPro" id="IPR013083">
    <property type="entry name" value="Znf_RING/FYVE/PHD"/>
</dbReference>
<evidence type="ECO:0000256" key="6">
    <source>
        <dbReference type="ARBA" id="ARBA00022771"/>
    </source>
</evidence>
<keyword evidence="15" id="KW-1185">Reference proteome</keyword>
<name>A0A7J5X8X4_DISMA</name>
<feature type="compositionally biased region" description="Low complexity" evidence="12">
    <location>
        <begin position="482"/>
        <end position="498"/>
    </location>
</feature>
<evidence type="ECO:0000259" key="13">
    <source>
        <dbReference type="PROSITE" id="PS50089"/>
    </source>
</evidence>
<comment type="caution">
    <text evidence="14">The sequence shown here is derived from an EMBL/GenBank/DDBJ whole genome shotgun (WGS) entry which is preliminary data.</text>
</comment>
<protein>
    <recommendedName>
        <fullName evidence="13">RING-type domain-containing protein</fullName>
    </recommendedName>
</protein>
<evidence type="ECO:0000256" key="4">
    <source>
        <dbReference type="ARBA" id="ARBA00022723"/>
    </source>
</evidence>
<dbReference type="GO" id="GO:0005634">
    <property type="term" value="C:nucleus"/>
    <property type="evidence" value="ECO:0007669"/>
    <property type="project" value="UniProtKB-SubCell"/>
</dbReference>
<dbReference type="SMART" id="SM00322">
    <property type="entry name" value="KH"/>
    <property type="match status" value="2"/>
</dbReference>
<dbReference type="Pfam" id="PF00013">
    <property type="entry name" value="KH_1"/>
    <property type="match status" value="2"/>
</dbReference>
<dbReference type="SUPFAM" id="SSF54791">
    <property type="entry name" value="Eukaryotic type KH-domain (KH-domain type I)"/>
    <property type="match status" value="2"/>
</dbReference>
<dbReference type="Proteomes" id="UP000518266">
    <property type="component" value="Unassembled WGS sequence"/>
</dbReference>
<evidence type="ECO:0000256" key="3">
    <source>
        <dbReference type="ARBA" id="ARBA00022490"/>
    </source>
</evidence>
<sequence length="556" mass="59495">MPSGDVTRTSLRLAVLDSDRSNRGPEGSQPGRGPLSGRNIVTICTAGSGIKHFLLLLSLQQHSPARLGTSSCFRENKRGNRVRCLSLLPTPAFSPDHSFFTLRIPQRCRAAEMPSSLFADSGVQGDALDDQRALQIALDQLSLLGLDNDDNPLYDNQEPRKKSVNMTECVPVPSSEHVAEIVGRQGCKIKALRAKTNTYIKTPVRGEEPVFVVTGRREDVAMARREIISAAEHFSMIRASRNKNTSPTGTGTPVPGPPNLPGQTTIQVRVPYRVVGLVVGPKGATIKRIQQQTHTYIVTPSRDKEPVFEVTGMPENVDRAREEIEAHIAMRTGGLIEVQDENDFHANGTDVGFDLHGHPTVWSKPGAGVTPSSVRKPFSNYRNDSTPSSPGGSSPTSTSAIFPVNSSSNANGIVVSQRRVNGCTPQPRLSPSLHSLSGGPGEHPLARRVRSDPGGGPLSFPGYSNTVATLPGPHLPGVSCDSSASSTSSSSSTSSGTSRKGSRDCSVCFESEVIAALVPCGHNLFCMECANRICERNEPKCPVCHTGVTQAIRIFS</sequence>
<keyword evidence="9" id="KW-0539">Nucleus</keyword>
<reference evidence="14 15" key="1">
    <citation type="submission" date="2020-03" db="EMBL/GenBank/DDBJ databases">
        <title>Dissostichus mawsoni Genome sequencing and assembly.</title>
        <authorList>
            <person name="Park H."/>
        </authorList>
    </citation>
    <scope>NUCLEOTIDE SEQUENCE [LARGE SCALE GENOMIC DNA]</scope>
    <source>
        <strain evidence="14">DM0001</strain>
        <tissue evidence="14">Muscle</tissue>
    </source>
</reference>
<feature type="region of interest" description="Disordered" evidence="12">
    <location>
        <begin position="421"/>
        <end position="465"/>
    </location>
</feature>
<dbReference type="InterPro" id="IPR001841">
    <property type="entry name" value="Znf_RING"/>
</dbReference>
<dbReference type="PANTHER" id="PTHR23285:SF5">
    <property type="entry name" value="RNA-BINDING PROTEIN MEX3B"/>
    <property type="match status" value="1"/>
</dbReference>
<dbReference type="SUPFAM" id="SSF57850">
    <property type="entry name" value="RING/U-box"/>
    <property type="match status" value="1"/>
</dbReference>
<proteinExistence type="predicted"/>
<dbReference type="AlphaFoldDB" id="A0A7J5X8X4"/>
<organism evidence="14 15">
    <name type="scientific">Dissostichus mawsoni</name>
    <name type="common">Antarctic cod</name>
    <dbReference type="NCBI Taxonomy" id="36200"/>
    <lineage>
        <taxon>Eukaryota</taxon>
        <taxon>Metazoa</taxon>
        <taxon>Chordata</taxon>
        <taxon>Craniata</taxon>
        <taxon>Vertebrata</taxon>
        <taxon>Euteleostomi</taxon>
        <taxon>Actinopterygii</taxon>
        <taxon>Neopterygii</taxon>
        <taxon>Teleostei</taxon>
        <taxon>Neoteleostei</taxon>
        <taxon>Acanthomorphata</taxon>
        <taxon>Eupercaria</taxon>
        <taxon>Perciformes</taxon>
        <taxon>Notothenioidei</taxon>
        <taxon>Nototheniidae</taxon>
        <taxon>Dissostichus</taxon>
    </lineage>
</organism>
<dbReference type="Pfam" id="PF13920">
    <property type="entry name" value="zf-C3HC4_3"/>
    <property type="match status" value="1"/>
</dbReference>
<dbReference type="PANTHER" id="PTHR23285">
    <property type="entry name" value="RING FINGER AND KH DOMAIN CONTAINING PROTEIN 1"/>
    <property type="match status" value="1"/>
</dbReference>
<evidence type="ECO:0000256" key="12">
    <source>
        <dbReference type="SAM" id="MobiDB-lite"/>
    </source>
</evidence>
<keyword evidence="8 10" id="KW-0694">RNA-binding</keyword>
<dbReference type="Gene3D" id="3.30.1370.10">
    <property type="entry name" value="K Homology domain, type 1"/>
    <property type="match status" value="2"/>
</dbReference>
<dbReference type="CDD" id="cd22424">
    <property type="entry name" value="KH-I_MEX3_rpt2"/>
    <property type="match status" value="1"/>
</dbReference>
<dbReference type="PROSITE" id="PS50089">
    <property type="entry name" value="ZF_RING_2"/>
    <property type="match status" value="1"/>
</dbReference>
<dbReference type="InterPro" id="IPR047227">
    <property type="entry name" value="MEX3"/>
</dbReference>
<dbReference type="EMBL" id="JAAKFY010000027">
    <property type="protein sequence ID" value="KAF3833351.1"/>
    <property type="molecule type" value="Genomic_DNA"/>
</dbReference>
<dbReference type="GO" id="GO:0003723">
    <property type="term" value="F:RNA binding"/>
    <property type="evidence" value="ECO:0007669"/>
    <property type="project" value="UniProtKB-UniRule"/>
</dbReference>
<dbReference type="GO" id="GO:0008270">
    <property type="term" value="F:zinc ion binding"/>
    <property type="evidence" value="ECO:0007669"/>
    <property type="project" value="UniProtKB-KW"/>
</dbReference>
<dbReference type="Gene3D" id="3.30.40.10">
    <property type="entry name" value="Zinc/RING finger domain, C3HC4 (zinc finger)"/>
    <property type="match status" value="1"/>
</dbReference>
<dbReference type="InterPro" id="IPR047226">
    <property type="entry name" value="KH-I_MEX3_rpt2"/>
</dbReference>
<evidence type="ECO:0000256" key="1">
    <source>
        <dbReference type="ARBA" id="ARBA00004123"/>
    </source>
</evidence>
<evidence type="ECO:0000256" key="2">
    <source>
        <dbReference type="ARBA" id="ARBA00004496"/>
    </source>
</evidence>
<accession>A0A7J5X8X4</accession>
<dbReference type="FunFam" id="3.30.40.10:FF:000090">
    <property type="entry name" value="Mex-3 RNA-binding family member C"/>
    <property type="match status" value="1"/>
</dbReference>
<dbReference type="InterPro" id="IPR004087">
    <property type="entry name" value="KH_dom"/>
</dbReference>
<keyword evidence="3" id="KW-0963">Cytoplasm</keyword>
<evidence type="ECO:0000313" key="15">
    <source>
        <dbReference type="Proteomes" id="UP000518266"/>
    </source>
</evidence>
<evidence type="ECO:0000256" key="7">
    <source>
        <dbReference type="ARBA" id="ARBA00022833"/>
    </source>
</evidence>